<name>A0AC35GE90_9BILA</name>
<evidence type="ECO:0000313" key="1">
    <source>
        <dbReference type="Proteomes" id="UP000887580"/>
    </source>
</evidence>
<dbReference type="Proteomes" id="UP000887580">
    <property type="component" value="Unplaced"/>
</dbReference>
<organism evidence="1 2">
    <name type="scientific">Panagrolaimus sp. PS1159</name>
    <dbReference type="NCBI Taxonomy" id="55785"/>
    <lineage>
        <taxon>Eukaryota</taxon>
        <taxon>Metazoa</taxon>
        <taxon>Ecdysozoa</taxon>
        <taxon>Nematoda</taxon>
        <taxon>Chromadorea</taxon>
        <taxon>Rhabditida</taxon>
        <taxon>Tylenchina</taxon>
        <taxon>Panagrolaimomorpha</taxon>
        <taxon>Panagrolaimoidea</taxon>
        <taxon>Panagrolaimidae</taxon>
        <taxon>Panagrolaimus</taxon>
    </lineage>
</organism>
<evidence type="ECO:0000313" key="2">
    <source>
        <dbReference type="WBParaSite" id="PS1159_v2.g4074.t1"/>
    </source>
</evidence>
<proteinExistence type="predicted"/>
<accession>A0AC35GE90</accession>
<reference evidence="2" key="1">
    <citation type="submission" date="2022-11" db="UniProtKB">
        <authorList>
            <consortium name="WormBaseParasite"/>
        </authorList>
    </citation>
    <scope>IDENTIFICATION</scope>
</reference>
<sequence length="206" mass="23895">MVQYKVTYFDLRGLGETTRLILNYAGEKFEDNRITFDQWPTLKGNTPTGKLPILEVDGKQLPESGAINRFLASKYGLRPKDDWENAQMESAIEYFKDFSTEVREWFRVCAGMGQGDKDKLHKEVYAPAADRTFKRLTDIISKSKSGFLADSGLSWGDFFLAESVLTMQNFDPDFQKNFPKMVEYQKKVHSHEKIKEYISKRKESKF</sequence>
<dbReference type="WBParaSite" id="PS1159_v2.g4074.t1">
    <property type="protein sequence ID" value="PS1159_v2.g4074.t1"/>
    <property type="gene ID" value="PS1159_v2.g4074"/>
</dbReference>
<protein>
    <submittedName>
        <fullName evidence="2">Glutathione S-transferase</fullName>
    </submittedName>
</protein>